<dbReference type="EMBL" id="MNAD01000797">
    <property type="protein sequence ID" value="OJT10279.1"/>
    <property type="molecule type" value="Genomic_DNA"/>
</dbReference>
<dbReference type="PANTHER" id="PTHR13710:SF154">
    <property type="entry name" value="RECQ HELICASE, PUTATIVE (AFU_ORTHOLOGUE AFUA_6G14720)-RELATED"/>
    <property type="match status" value="1"/>
</dbReference>
<dbReference type="GO" id="GO:0005737">
    <property type="term" value="C:cytoplasm"/>
    <property type="evidence" value="ECO:0007669"/>
    <property type="project" value="TreeGrafter"/>
</dbReference>
<dbReference type="InterPro" id="IPR027417">
    <property type="entry name" value="P-loop_NTPase"/>
</dbReference>
<dbReference type="SMART" id="SM00490">
    <property type="entry name" value="HELICc"/>
    <property type="match status" value="1"/>
</dbReference>
<evidence type="ECO:0000256" key="2">
    <source>
        <dbReference type="ARBA" id="ARBA00034617"/>
    </source>
</evidence>
<dbReference type="GO" id="GO:0009378">
    <property type="term" value="F:four-way junction helicase activity"/>
    <property type="evidence" value="ECO:0007669"/>
    <property type="project" value="TreeGrafter"/>
</dbReference>
<feature type="compositionally biased region" description="Polar residues" evidence="4">
    <location>
        <begin position="183"/>
        <end position="195"/>
    </location>
</feature>
<evidence type="ECO:0000313" key="8">
    <source>
        <dbReference type="EMBL" id="OJT10280.1"/>
    </source>
</evidence>
<dbReference type="GO" id="GO:0000724">
    <property type="term" value="P:double-strand break repair via homologous recombination"/>
    <property type="evidence" value="ECO:0007669"/>
    <property type="project" value="TreeGrafter"/>
</dbReference>
<dbReference type="Pfam" id="PF00271">
    <property type="entry name" value="Helicase_C"/>
    <property type="match status" value="1"/>
</dbReference>
<feature type="compositionally biased region" description="Polar residues" evidence="4">
    <location>
        <begin position="229"/>
        <end position="245"/>
    </location>
</feature>
<dbReference type="SUPFAM" id="SSF52540">
    <property type="entry name" value="P-loop containing nucleoside triphosphate hydrolases"/>
    <property type="match status" value="1"/>
</dbReference>
<dbReference type="PROSITE" id="PS51194">
    <property type="entry name" value="HELICASE_CTER"/>
    <property type="match status" value="1"/>
</dbReference>
<evidence type="ECO:0000259" key="5">
    <source>
        <dbReference type="PROSITE" id="PS51192"/>
    </source>
</evidence>
<dbReference type="PROSITE" id="PS51192">
    <property type="entry name" value="HELICASE_ATP_BIND_1"/>
    <property type="match status" value="1"/>
</dbReference>
<dbReference type="EMBL" id="MNAD01000797">
    <property type="protein sequence ID" value="OJT10280.1"/>
    <property type="molecule type" value="Genomic_DNA"/>
</dbReference>
<proteinExistence type="inferred from homology"/>
<evidence type="ECO:0000259" key="6">
    <source>
        <dbReference type="PROSITE" id="PS51194"/>
    </source>
</evidence>
<evidence type="ECO:0000313" key="7">
    <source>
        <dbReference type="EMBL" id="OJT10279.1"/>
    </source>
</evidence>
<dbReference type="EC" id="5.6.2.4" evidence="3"/>
<sequence length="827" mass="91411">MEITAAAVNGETCTQELCEVRLPLNVILCSRSPQIFAQQDIARGKYSIIIVGPKLLVSRESPLRMLFGDPKFMKRILALIVDEAHCITQWGSDFRPEYSQLDVARALLTMNTSVCATSATMNPAALAAVRTALHINPSQSFHLNVGNDRHNIAWEVRRMAAGKSDMEALGFLVPSRKTGGGEASSSARQPATNTGVAMPDMTLPKASDEERNEESDTRNEESDARTALRQASLSSAADNQTQDARTASGIRDMHEASQETGQSMAGDPTPEAPSMVQTAAAPREAGGYESTLDDPLTRTFMFFDDIMVSMKAWRWLTRKLSPSMQARVKVYNSRRSTLAKELVMRDFQEGRIDILLTTEAAGMGCDIPDIEQVVQFMAPESLSVWMQRAGRAGRHPDIKARAILLIQPTVFQEKGKQTRQEGAPVVYVKEIDPGLRRWADPPPDSCRRNIADEYFDNPPARRAPTGDCCDFCTERKRAAAQDLASTTHTSSNPAAVVTMTSQGAASEPSVPQASIVDVFSPTNWRMYLRATRPEDDEQQVRKLLQAWRYKTWRTSYSHQPFGPSGILPDAVLATLSSRTSFATVADLGGLRWLLAKHHGADVLELLHDFDRGRMLPKIAAAKAKADAVKADKEAKEREQLEKLAERESERKAKEIERDRKAAQKESDAKAKAVERELSKMRKADEAAERKKVALLKKAEADEKARVEKEEKVFRKQQRGIKKAGGEAAKEARAILKRKPIQMPVVPILKRKRADIDSSAPSKKLKNCDKENNVSEGASAEAALPPKTQPRARPRKPRTQPGPVLATSTSFLSFFVSSFIALEGLALW</sequence>
<feature type="domain" description="Helicase C-terminal" evidence="6">
    <location>
        <begin position="291"/>
        <end position="434"/>
    </location>
</feature>
<evidence type="ECO:0000256" key="4">
    <source>
        <dbReference type="SAM" id="MobiDB-lite"/>
    </source>
</evidence>
<dbReference type="InterPro" id="IPR001650">
    <property type="entry name" value="Helicase_C-like"/>
</dbReference>
<dbReference type="GO" id="GO:0005694">
    <property type="term" value="C:chromosome"/>
    <property type="evidence" value="ECO:0007669"/>
    <property type="project" value="TreeGrafter"/>
</dbReference>
<dbReference type="PANTHER" id="PTHR13710">
    <property type="entry name" value="DNA HELICASE RECQ FAMILY MEMBER"/>
    <property type="match status" value="1"/>
</dbReference>
<dbReference type="OrthoDB" id="2499463at2759"/>
<feature type="region of interest" description="Disordered" evidence="4">
    <location>
        <begin position="751"/>
        <end position="803"/>
    </location>
</feature>
<comment type="similarity">
    <text evidence="1">Belongs to the helicase family. RecQ subfamily.</text>
</comment>
<name>A0A1M2VRP0_TRAPU</name>
<keyword evidence="9" id="KW-1185">Reference proteome</keyword>
<protein>
    <recommendedName>
        <fullName evidence="3">DNA 3'-5' helicase</fullName>
        <ecNumber evidence="3">5.6.2.4</ecNumber>
    </recommendedName>
</protein>
<accession>A0A1M2VRP0</accession>
<feature type="domain" description="Helicase ATP-binding" evidence="5">
    <location>
        <begin position="14"/>
        <end position="139"/>
    </location>
</feature>
<feature type="region of interest" description="Disordered" evidence="4">
    <location>
        <begin position="641"/>
        <end position="688"/>
    </location>
</feature>
<reference evidence="7 9" key="1">
    <citation type="submission" date="2016-10" db="EMBL/GenBank/DDBJ databases">
        <title>Genome sequence of the basidiomycete white-rot fungus Trametes pubescens.</title>
        <authorList>
            <person name="Makela M.R."/>
            <person name="Granchi Z."/>
            <person name="Peng M."/>
            <person name="De Vries R.P."/>
            <person name="Grigoriev I."/>
            <person name="Riley R."/>
            <person name="Hilden K."/>
        </authorList>
    </citation>
    <scope>NUCLEOTIDE SEQUENCE [LARGE SCALE GENOMIC DNA]</scope>
    <source>
        <strain evidence="7 9">FBCC735</strain>
    </source>
</reference>
<feature type="compositionally biased region" description="Basic and acidic residues" evidence="4">
    <location>
        <begin position="206"/>
        <end position="226"/>
    </location>
</feature>
<evidence type="ECO:0000313" key="9">
    <source>
        <dbReference type="Proteomes" id="UP000184267"/>
    </source>
</evidence>
<evidence type="ECO:0000256" key="3">
    <source>
        <dbReference type="ARBA" id="ARBA00034808"/>
    </source>
</evidence>
<organism evidence="7 9">
    <name type="scientific">Trametes pubescens</name>
    <name type="common">White-rot fungus</name>
    <dbReference type="NCBI Taxonomy" id="154538"/>
    <lineage>
        <taxon>Eukaryota</taxon>
        <taxon>Fungi</taxon>
        <taxon>Dikarya</taxon>
        <taxon>Basidiomycota</taxon>
        <taxon>Agaricomycotina</taxon>
        <taxon>Agaricomycetes</taxon>
        <taxon>Polyporales</taxon>
        <taxon>Polyporaceae</taxon>
        <taxon>Trametes</taxon>
    </lineage>
</organism>
<dbReference type="Proteomes" id="UP000184267">
    <property type="component" value="Unassembled WGS sequence"/>
</dbReference>
<feature type="region of interest" description="Disordered" evidence="4">
    <location>
        <begin position="176"/>
        <end position="291"/>
    </location>
</feature>
<gene>
    <name evidence="7" type="ORF">TRAPUB_13206</name>
    <name evidence="8" type="ORF">TRAPUB_13207</name>
</gene>
<comment type="caution">
    <text evidence="7">The sequence shown here is derived from an EMBL/GenBank/DDBJ whole genome shotgun (WGS) entry which is preliminary data.</text>
</comment>
<dbReference type="Gene3D" id="3.40.50.300">
    <property type="entry name" value="P-loop containing nucleotide triphosphate hydrolases"/>
    <property type="match status" value="2"/>
</dbReference>
<dbReference type="GO" id="GO:0043138">
    <property type="term" value="F:3'-5' DNA helicase activity"/>
    <property type="evidence" value="ECO:0007669"/>
    <property type="project" value="UniProtKB-EC"/>
</dbReference>
<dbReference type="InterPro" id="IPR014001">
    <property type="entry name" value="Helicase_ATP-bd"/>
</dbReference>
<dbReference type="AlphaFoldDB" id="A0A1M2VRP0"/>
<dbReference type="STRING" id="154538.A0A1M2VRP0"/>
<evidence type="ECO:0000256" key="1">
    <source>
        <dbReference type="ARBA" id="ARBA00005446"/>
    </source>
</evidence>
<comment type="catalytic activity">
    <reaction evidence="2">
        <text>Couples ATP hydrolysis with the unwinding of duplex DNA by translocating in the 3'-5' direction.</text>
        <dbReference type="EC" id="5.6.2.4"/>
    </reaction>
</comment>